<keyword evidence="1" id="KW-1133">Transmembrane helix</keyword>
<evidence type="ECO:0000259" key="2">
    <source>
        <dbReference type="Pfam" id="PF07596"/>
    </source>
</evidence>
<evidence type="ECO:0000313" key="4">
    <source>
        <dbReference type="Proteomes" id="UP000319976"/>
    </source>
</evidence>
<feature type="domain" description="DUF1559" evidence="2">
    <location>
        <begin position="71"/>
        <end position="372"/>
    </location>
</feature>
<dbReference type="NCBIfam" id="TIGR02532">
    <property type="entry name" value="IV_pilin_GFxxxE"/>
    <property type="match status" value="1"/>
</dbReference>
<dbReference type="InterPro" id="IPR045584">
    <property type="entry name" value="Pilin-like"/>
</dbReference>
<dbReference type="Pfam" id="PF07596">
    <property type="entry name" value="SBP_bac_10"/>
    <property type="match status" value="1"/>
</dbReference>
<evidence type="ECO:0000313" key="3">
    <source>
        <dbReference type="EMBL" id="QDT64707.1"/>
    </source>
</evidence>
<dbReference type="Pfam" id="PF07963">
    <property type="entry name" value="N_methyl"/>
    <property type="match status" value="1"/>
</dbReference>
<dbReference type="NCBIfam" id="TIGR04294">
    <property type="entry name" value="pre_pil_HX9DG"/>
    <property type="match status" value="1"/>
</dbReference>
<evidence type="ECO:0000256" key="1">
    <source>
        <dbReference type="SAM" id="Phobius"/>
    </source>
</evidence>
<organism evidence="3 4">
    <name type="scientific">Calycomorphotria hydatis</name>
    <dbReference type="NCBI Taxonomy" id="2528027"/>
    <lineage>
        <taxon>Bacteria</taxon>
        <taxon>Pseudomonadati</taxon>
        <taxon>Planctomycetota</taxon>
        <taxon>Planctomycetia</taxon>
        <taxon>Planctomycetales</taxon>
        <taxon>Planctomycetaceae</taxon>
        <taxon>Calycomorphotria</taxon>
    </lineage>
</organism>
<accession>A0A517T8L0</accession>
<sequence>MLHARRGLVAFAHKLECSELQSHHLIIEPIDSHIKVNVMNRSVRAGFTLIELLVVIAIIAILIALLLPAVQQAREAARRSSCKNQLKQLALALHNYHDTHFAFPIGQGYDLSKLVDDTNADHFCSAETGSGGRRAPWTVLILPFIEQTALYKEFDMESSFISLYPTSGTGSGNDVPSHEVVSAYHCPSFPSPDKLHTNYFGVMGGGANLSACRSNSNGRNFWTNGILYLNSKIKIKDVTDGTSNCFILGESKYQLGRNGRRDAAGEPNSFIRLGWASTIRGDTGSVMGTVAAATDVKINEYEGDGNTGDTGFNVTYGPYGAASAYGNVGINGGSTSAATNHLQGRAFGSYHVGGAHFAMADGSVHFLSENIDIATYQNLAIRNDGNVIGEF</sequence>
<dbReference type="Gene3D" id="3.30.700.10">
    <property type="entry name" value="Glycoprotein, Type 4 Pilin"/>
    <property type="match status" value="1"/>
</dbReference>
<dbReference type="PROSITE" id="PS00409">
    <property type="entry name" value="PROKAR_NTER_METHYL"/>
    <property type="match status" value="1"/>
</dbReference>
<dbReference type="InterPro" id="IPR012902">
    <property type="entry name" value="N_methyl_site"/>
</dbReference>
<dbReference type="SUPFAM" id="SSF54523">
    <property type="entry name" value="Pili subunits"/>
    <property type="match status" value="1"/>
</dbReference>
<dbReference type="EMBL" id="CP036316">
    <property type="protein sequence ID" value="QDT64707.1"/>
    <property type="molecule type" value="Genomic_DNA"/>
</dbReference>
<dbReference type="PANTHER" id="PTHR30093">
    <property type="entry name" value="GENERAL SECRETION PATHWAY PROTEIN G"/>
    <property type="match status" value="1"/>
</dbReference>
<dbReference type="InterPro" id="IPR027558">
    <property type="entry name" value="Pre_pil_HX9DG_C"/>
</dbReference>
<keyword evidence="1" id="KW-0472">Membrane</keyword>
<dbReference type="KEGG" id="chya:V22_19480"/>
<protein>
    <submittedName>
        <fullName evidence="3">Type II secretion system protein G</fullName>
    </submittedName>
</protein>
<dbReference type="AlphaFoldDB" id="A0A517T8L0"/>
<reference evidence="3 4" key="1">
    <citation type="submission" date="2019-02" db="EMBL/GenBank/DDBJ databases">
        <title>Deep-cultivation of Planctomycetes and their phenomic and genomic characterization uncovers novel biology.</title>
        <authorList>
            <person name="Wiegand S."/>
            <person name="Jogler M."/>
            <person name="Boedeker C."/>
            <person name="Pinto D."/>
            <person name="Vollmers J."/>
            <person name="Rivas-Marin E."/>
            <person name="Kohn T."/>
            <person name="Peeters S.H."/>
            <person name="Heuer A."/>
            <person name="Rast P."/>
            <person name="Oberbeckmann S."/>
            <person name="Bunk B."/>
            <person name="Jeske O."/>
            <person name="Meyerdierks A."/>
            <person name="Storesund J.E."/>
            <person name="Kallscheuer N."/>
            <person name="Luecker S."/>
            <person name="Lage O.M."/>
            <person name="Pohl T."/>
            <person name="Merkel B.J."/>
            <person name="Hornburger P."/>
            <person name="Mueller R.-W."/>
            <person name="Bruemmer F."/>
            <person name="Labrenz M."/>
            <person name="Spormann A.M."/>
            <person name="Op den Camp H."/>
            <person name="Overmann J."/>
            <person name="Amann R."/>
            <person name="Jetten M.S.M."/>
            <person name="Mascher T."/>
            <person name="Medema M.H."/>
            <person name="Devos D.P."/>
            <person name="Kaster A.-K."/>
            <person name="Ovreas L."/>
            <person name="Rohde M."/>
            <person name="Galperin M.Y."/>
            <person name="Jogler C."/>
        </authorList>
    </citation>
    <scope>NUCLEOTIDE SEQUENCE [LARGE SCALE GENOMIC DNA]</scope>
    <source>
        <strain evidence="3 4">V22</strain>
    </source>
</reference>
<proteinExistence type="predicted"/>
<keyword evidence="4" id="KW-1185">Reference proteome</keyword>
<gene>
    <name evidence="3" type="primary">xcpT_20</name>
    <name evidence="3" type="ORF">V22_19480</name>
</gene>
<dbReference type="PANTHER" id="PTHR30093:SF2">
    <property type="entry name" value="TYPE II SECRETION SYSTEM PROTEIN H"/>
    <property type="match status" value="1"/>
</dbReference>
<feature type="transmembrane region" description="Helical" evidence="1">
    <location>
        <begin position="49"/>
        <end position="70"/>
    </location>
</feature>
<name>A0A517T8L0_9PLAN</name>
<keyword evidence="1" id="KW-0812">Transmembrane</keyword>
<dbReference type="InterPro" id="IPR011453">
    <property type="entry name" value="DUF1559"/>
</dbReference>
<dbReference type="Proteomes" id="UP000319976">
    <property type="component" value="Chromosome"/>
</dbReference>